<dbReference type="PANTHER" id="PTHR43434">
    <property type="entry name" value="PHOSPHOGLYCOLATE PHOSPHATASE"/>
    <property type="match status" value="1"/>
</dbReference>
<dbReference type="InterPro" id="IPR023198">
    <property type="entry name" value="PGP-like_dom2"/>
</dbReference>
<dbReference type="InterPro" id="IPR023214">
    <property type="entry name" value="HAD_sf"/>
</dbReference>
<accession>A0A0R1VV79</accession>
<dbReference type="GO" id="GO:0006281">
    <property type="term" value="P:DNA repair"/>
    <property type="evidence" value="ECO:0007669"/>
    <property type="project" value="TreeGrafter"/>
</dbReference>
<evidence type="ECO:0000313" key="2">
    <source>
        <dbReference type="Proteomes" id="UP000051315"/>
    </source>
</evidence>
<sequence>MNCSLTTIQQMTQKPFKNLIWDFDGTLFDTYPVMLKALVQALTEFGVTSIDPESLYQTTKLKSVRFVEHAFAASHHFSASELTARYHELEQAMQVDPQPYPGAKKVLEMVMARGGHNFLDTHRDQSVYRYLKDAGFESYFSGGIDADQTYPRKPDPGAILGLIAEYHLDPAETVMIGDRRLDIEAGDNAKIATIYFNVDQLNDAPMATIQVQQLSEIMPYLP</sequence>
<dbReference type="Pfam" id="PF13419">
    <property type="entry name" value="HAD_2"/>
    <property type="match status" value="1"/>
</dbReference>
<dbReference type="InterPro" id="IPR041492">
    <property type="entry name" value="HAD_2"/>
</dbReference>
<dbReference type="SFLD" id="SFLDG01129">
    <property type="entry name" value="C1.5:_HAD__Beta-PGM__Phosphata"/>
    <property type="match status" value="1"/>
</dbReference>
<dbReference type="GO" id="GO:0005829">
    <property type="term" value="C:cytosol"/>
    <property type="evidence" value="ECO:0007669"/>
    <property type="project" value="TreeGrafter"/>
</dbReference>
<dbReference type="GO" id="GO:0008967">
    <property type="term" value="F:phosphoglycolate phosphatase activity"/>
    <property type="evidence" value="ECO:0007669"/>
    <property type="project" value="TreeGrafter"/>
</dbReference>
<comment type="caution">
    <text evidence="1">The sequence shown here is derived from an EMBL/GenBank/DDBJ whole genome shotgun (WGS) entry which is preliminary data.</text>
</comment>
<dbReference type="SUPFAM" id="SSF56784">
    <property type="entry name" value="HAD-like"/>
    <property type="match status" value="1"/>
</dbReference>
<organism evidence="1 2">
    <name type="scientific">Lapidilactobacillus concavus DSM 17758</name>
    <dbReference type="NCBI Taxonomy" id="1423735"/>
    <lineage>
        <taxon>Bacteria</taxon>
        <taxon>Bacillati</taxon>
        <taxon>Bacillota</taxon>
        <taxon>Bacilli</taxon>
        <taxon>Lactobacillales</taxon>
        <taxon>Lactobacillaceae</taxon>
        <taxon>Lapidilactobacillus</taxon>
    </lineage>
</organism>
<dbReference type="PANTHER" id="PTHR43434:SF25">
    <property type="entry name" value="PHOSPHOGLYCOLATE PHOSPHATASE"/>
    <property type="match status" value="1"/>
</dbReference>
<gene>
    <name evidence="1" type="ORF">FC15_GL001624</name>
</gene>
<evidence type="ECO:0000313" key="1">
    <source>
        <dbReference type="EMBL" id="KRM09678.1"/>
    </source>
</evidence>
<name>A0A0R1VV79_9LACO</name>
<reference evidence="1 2" key="1">
    <citation type="journal article" date="2015" name="Genome Announc.">
        <title>Expanding the biotechnology potential of lactobacilli through comparative genomics of 213 strains and associated genera.</title>
        <authorList>
            <person name="Sun Z."/>
            <person name="Harris H.M."/>
            <person name="McCann A."/>
            <person name="Guo C."/>
            <person name="Argimon S."/>
            <person name="Zhang W."/>
            <person name="Yang X."/>
            <person name="Jeffery I.B."/>
            <person name="Cooney J.C."/>
            <person name="Kagawa T.F."/>
            <person name="Liu W."/>
            <person name="Song Y."/>
            <person name="Salvetti E."/>
            <person name="Wrobel A."/>
            <person name="Rasinkangas P."/>
            <person name="Parkhill J."/>
            <person name="Rea M.C."/>
            <person name="O'Sullivan O."/>
            <person name="Ritari J."/>
            <person name="Douillard F.P."/>
            <person name="Paul Ross R."/>
            <person name="Yang R."/>
            <person name="Briner A.E."/>
            <person name="Felis G.E."/>
            <person name="de Vos W.M."/>
            <person name="Barrangou R."/>
            <person name="Klaenhammer T.R."/>
            <person name="Caufield P.W."/>
            <person name="Cui Y."/>
            <person name="Zhang H."/>
            <person name="O'Toole P.W."/>
        </authorList>
    </citation>
    <scope>NUCLEOTIDE SEQUENCE [LARGE SCALE GENOMIC DNA]</scope>
    <source>
        <strain evidence="1 2">DSM 17758</strain>
    </source>
</reference>
<protein>
    <submittedName>
        <fullName evidence="1">p-Ser-HPr phosphatase</fullName>
    </submittedName>
</protein>
<dbReference type="EMBL" id="AZFX01000046">
    <property type="protein sequence ID" value="KRM09678.1"/>
    <property type="molecule type" value="Genomic_DNA"/>
</dbReference>
<dbReference type="Gene3D" id="3.40.50.1000">
    <property type="entry name" value="HAD superfamily/HAD-like"/>
    <property type="match status" value="1"/>
</dbReference>
<dbReference type="InterPro" id="IPR036412">
    <property type="entry name" value="HAD-like_sf"/>
</dbReference>
<dbReference type="Gene3D" id="1.10.150.240">
    <property type="entry name" value="Putative phosphatase, domain 2"/>
    <property type="match status" value="1"/>
</dbReference>
<keyword evidence="2" id="KW-1185">Reference proteome</keyword>
<dbReference type="SFLD" id="SFLDS00003">
    <property type="entry name" value="Haloacid_Dehalogenase"/>
    <property type="match status" value="1"/>
</dbReference>
<dbReference type="AlphaFoldDB" id="A0A0R1VV79"/>
<dbReference type="STRING" id="1423735.FC15_GL001624"/>
<dbReference type="InterPro" id="IPR050155">
    <property type="entry name" value="HAD-like_hydrolase_sf"/>
</dbReference>
<proteinExistence type="predicted"/>
<dbReference type="Proteomes" id="UP000051315">
    <property type="component" value="Unassembled WGS sequence"/>
</dbReference>
<dbReference type="PATRIC" id="fig|1423735.3.peg.1684"/>